<evidence type="ECO:0000313" key="3">
    <source>
        <dbReference type="EMBL" id="QFU99525.1"/>
    </source>
</evidence>
<dbReference type="PANTHER" id="PTHR32097">
    <property type="entry name" value="CAMP-BINDING PROTEIN 1-RELATED"/>
    <property type="match status" value="1"/>
</dbReference>
<proteinExistence type="inferred from homology"/>
<evidence type="ECO:0000313" key="4">
    <source>
        <dbReference type="Proteomes" id="UP000326702"/>
    </source>
</evidence>
<dbReference type="InterPro" id="IPR051324">
    <property type="entry name" value="Stress/Tellurium_Resist"/>
</dbReference>
<dbReference type="Proteomes" id="UP000326702">
    <property type="component" value="Chromosome"/>
</dbReference>
<dbReference type="Gene3D" id="2.60.60.30">
    <property type="entry name" value="sav2460 like domains"/>
    <property type="match status" value="1"/>
</dbReference>
<reference evidence="3 4" key="1">
    <citation type="submission" date="2019-10" db="EMBL/GenBank/DDBJ databases">
        <title>Genome sequence of Luteimicrobium xylanilyticum HY-24.</title>
        <authorList>
            <person name="Kim D.Y."/>
            <person name="Park H.-Y."/>
        </authorList>
    </citation>
    <scope>NUCLEOTIDE SEQUENCE [LARGE SCALE GENOMIC DNA]</scope>
    <source>
        <strain evidence="3 4">HY-24</strain>
    </source>
</reference>
<keyword evidence="4" id="KW-1185">Reference proteome</keyword>
<dbReference type="InterPro" id="IPR003325">
    <property type="entry name" value="TerD"/>
</dbReference>
<comment type="similarity">
    <text evidence="1">Belongs to the CAPAB/TerDEXZ family.</text>
</comment>
<dbReference type="KEGG" id="lxl:KDY119_03056"/>
<accession>A0A5P9QGF1</accession>
<dbReference type="RefSeq" id="WP_227994376.1">
    <property type="nucleotide sequence ID" value="NZ_BAABIH010000024.1"/>
</dbReference>
<organism evidence="3 4">
    <name type="scientific">Luteimicrobium xylanilyticum</name>
    <dbReference type="NCBI Taxonomy" id="1133546"/>
    <lineage>
        <taxon>Bacteria</taxon>
        <taxon>Bacillati</taxon>
        <taxon>Actinomycetota</taxon>
        <taxon>Actinomycetes</taxon>
        <taxon>Micrococcales</taxon>
        <taxon>Luteimicrobium</taxon>
    </lineage>
</organism>
<dbReference type="EMBL" id="CP045529">
    <property type="protein sequence ID" value="QFU99525.1"/>
    <property type="molecule type" value="Genomic_DNA"/>
</dbReference>
<dbReference type="Pfam" id="PF02342">
    <property type="entry name" value="TerD"/>
    <property type="match status" value="1"/>
</dbReference>
<dbReference type="PANTHER" id="PTHR32097:SF4">
    <property type="entry name" value="GENERAL STRESS PROTEIN 16U"/>
    <property type="match status" value="1"/>
</dbReference>
<evidence type="ECO:0000256" key="1">
    <source>
        <dbReference type="ARBA" id="ARBA00008775"/>
    </source>
</evidence>
<dbReference type="CDD" id="cd06974">
    <property type="entry name" value="TerD_like"/>
    <property type="match status" value="1"/>
</dbReference>
<feature type="domain" description="TerD" evidence="2">
    <location>
        <begin position="4"/>
        <end position="183"/>
    </location>
</feature>
<protein>
    <submittedName>
        <fullName evidence="3">cAMP-binding protein</fullName>
    </submittedName>
</protein>
<name>A0A5P9QGF1_9MICO</name>
<sequence>MSGLMRGANVALTKEIPGLRTLVVGTAWDAGGEHALDDNLVLAAILCGPDGRATSAEDFVFFQQVVSSDLSVAAVDAALGDDTEQLEIDLDQVPAAVERIVVVLYLSEGGPRRRTLGQLRRCVVRVLDGATGAGIVTSEDLAPGFGPETAVVLGEVYRHRGGWKFKVVGQGYAAGIVGVAEQYGLPL</sequence>
<dbReference type="AlphaFoldDB" id="A0A5P9QGF1"/>
<evidence type="ECO:0000259" key="2">
    <source>
        <dbReference type="Pfam" id="PF02342"/>
    </source>
</evidence>
<gene>
    <name evidence="3" type="ORF">KDY119_03056</name>
</gene>